<dbReference type="EMBL" id="MT141634">
    <property type="protein sequence ID" value="QJA68633.1"/>
    <property type="molecule type" value="Genomic_DNA"/>
</dbReference>
<proteinExistence type="predicted"/>
<name>A0A6M3JFG9_9ZZZZ</name>
<accession>A0A6M3JFG9</accession>
<gene>
    <name evidence="1" type="ORF">MM415A06052_0012</name>
</gene>
<evidence type="ECO:0000313" key="1">
    <source>
        <dbReference type="EMBL" id="QJA68633.1"/>
    </source>
</evidence>
<organism evidence="1">
    <name type="scientific">viral metagenome</name>
    <dbReference type="NCBI Taxonomy" id="1070528"/>
    <lineage>
        <taxon>unclassified sequences</taxon>
        <taxon>metagenomes</taxon>
        <taxon>organismal metagenomes</taxon>
    </lineage>
</organism>
<sequence length="82" mass="9509">MKREEKIKKLIKKSRTIGEAEDDEGLKDWLISYFSCVQYDFSSSGVSYTVRSDDKDCANHAIVCEDNWDAIDDDYIDYLLSL</sequence>
<dbReference type="AlphaFoldDB" id="A0A6M3JFG9"/>
<reference evidence="1" key="1">
    <citation type="submission" date="2020-03" db="EMBL/GenBank/DDBJ databases">
        <title>The deep terrestrial virosphere.</title>
        <authorList>
            <person name="Holmfeldt K."/>
            <person name="Nilsson E."/>
            <person name="Simone D."/>
            <person name="Lopez-Fernandez M."/>
            <person name="Wu X."/>
            <person name="de Brujin I."/>
            <person name="Lundin D."/>
            <person name="Andersson A."/>
            <person name="Bertilsson S."/>
            <person name="Dopson M."/>
        </authorList>
    </citation>
    <scope>NUCLEOTIDE SEQUENCE</scope>
    <source>
        <strain evidence="1">MM415A06052</strain>
    </source>
</reference>
<protein>
    <submittedName>
        <fullName evidence="1">Uncharacterized protein</fullName>
    </submittedName>
</protein>